<dbReference type="SUPFAM" id="SSF56574">
    <property type="entry name" value="Serpins"/>
    <property type="match status" value="1"/>
</dbReference>
<dbReference type="AlphaFoldDB" id="A0A1C5GAZ3"/>
<dbReference type="RefSeq" id="WP_089000730.1">
    <property type="nucleotide sequence ID" value="NZ_JBFAAC010000020.1"/>
</dbReference>
<keyword evidence="2" id="KW-1185">Reference proteome</keyword>
<accession>A0A1C5GAZ3</accession>
<dbReference type="InterPro" id="IPR042178">
    <property type="entry name" value="Serpin_sf_1"/>
</dbReference>
<evidence type="ECO:0000313" key="2">
    <source>
        <dbReference type="Proteomes" id="UP000198251"/>
    </source>
</evidence>
<dbReference type="GeneID" id="95802960"/>
<evidence type="ECO:0000313" key="1">
    <source>
        <dbReference type="EMBL" id="SCG16907.1"/>
    </source>
</evidence>
<organism evidence="1 2">
    <name type="scientific">Micromonospora echinofusca</name>
    <dbReference type="NCBI Taxonomy" id="47858"/>
    <lineage>
        <taxon>Bacteria</taxon>
        <taxon>Bacillati</taxon>
        <taxon>Actinomycetota</taxon>
        <taxon>Actinomycetes</taxon>
        <taxon>Micromonosporales</taxon>
        <taxon>Micromonosporaceae</taxon>
        <taxon>Micromonospora</taxon>
    </lineage>
</organism>
<proteinExistence type="predicted"/>
<dbReference type="Gene3D" id="3.30.497.10">
    <property type="entry name" value="Antithrombin, subunit I, domain 2"/>
    <property type="match status" value="1"/>
</dbReference>
<dbReference type="Proteomes" id="UP000198251">
    <property type="component" value="Chromosome I"/>
</dbReference>
<name>A0A1C5GAZ3_MICEH</name>
<evidence type="ECO:0008006" key="3">
    <source>
        <dbReference type="Google" id="ProtNLM"/>
    </source>
</evidence>
<protein>
    <recommendedName>
        <fullName evidence="3">Serpin (Serine protease inhibitor)</fullName>
    </recommendedName>
</protein>
<sequence length="422" mass="43569">MTTDIRTPLARYADRLHAVTGDGHHVASPLGAWLLLALAAPAATGATRAALEEALGTDAESAATAAHALLTAPHPLVPSATAFWHRSGRASAGLDGWRGTLPASTATGALPDQAGLDAWAREQTLGLVEAFPLTVTPQVLLVLASALATRVSWATPFEVAPADALGSGSAWAGALRRVLRSPRYGHRCWIADTTRAGTVAVHAAPARPARTADGAAGLLVVSVVAAPDVPAGDVLAAAHELAAVAADTPEGHLPARRSLFDVPLGEGPLWTLREEPTRTNAPEGREERATAVLPCWSARSRHGLSAPGLGFPAVARVFGELLDEPGLEFEAAQAAMARYGRYGFEAAAVTGFAATLSLPPEGVARVAELRFGHPYAVVAVATDDRAGGGTPGPWHGVPVFSAWVADPEELPEADVADRYEDA</sequence>
<reference evidence="1 2" key="1">
    <citation type="submission" date="2016-06" db="EMBL/GenBank/DDBJ databases">
        <authorList>
            <person name="Kjaerup R.B."/>
            <person name="Dalgaard T.S."/>
            <person name="Juul-Madsen H.R."/>
        </authorList>
    </citation>
    <scope>NUCLEOTIDE SEQUENCE [LARGE SCALE GENOMIC DNA]</scope>
    <source>
        <strain evidence="1 2">DSM 43913</strain>
    </source>
</reference>
<gene>
    <name evidence="1" type="ORF">GA0070610_3184</name>
</gene>
<dbReference type="EMBL" id="LT607733">
    <property type="protein sequence ID" value="SCG16907.1"/>
    <property type="molecule type" value="Genomic_DNA"/>
</dbReference>
<dbReference type="InterPro" id="IPR036186">
    <property type="entry name" value="Serpin_sf"/>
</dbReference>